<keyword evidence="1" id="KW-0812">Transmembrane</keyword>
<sequence length="176" mass="20035">MKRKVIVILGIILTVMSIFYLYRPTYGSDKVSINKIISNSDIITQPISIIDVIDFEEYRFAGFVEGGYNLGIAVFKKDNNGNYKCQSIEKKSSNISISKFFMPFFNRGTQSGIRGVDIIVSNNPDFAKVKHVINDKYIYEKEANGVGMVLLEIDIPESEMQGSIYYYDIQGKRLKQ</sequence>
<keyword evidence="1" id="KW-0472">Membrane</keyword>
<dbReference type="AlphaFoldDB" id="A0A419TB31"/>
<keyword evidence="3" id="KW-1185">Reference proteome</keyword>
<name>A0A419TB31_9FIRM</name>
<reference evidence="2 3" key="1">
    <citation type="submission" date="2016-08" db="EMBL/GenBank/DDBJ databases">
        <title>Novel Firmicutes and Novel Genomes.</title>
        <authorList>
            <person name="Poppleton D.I."/>
            <person name="Gribaldo S."/>
        </authorList>
    </citation>
    <scope>NUCLEOTIDE SEQUENCE [LARGE SCALE GENOMIC DNA]</scope>
    <source>
        <strain evidence="2 3">CTT3</strain>
    </source>
</reference>
<dbReference type="EMBL" id="MCIB01000001">
    <property type="protein sequence ID" value="RKD34686.1"/>
    <property type="molecule type" value="Genomic_DNA"/>
</dbReference>
<dbReference type="RefSeq" id="WP_120166839.1">
    <property type="nucleotide sequence ID" value="NZ_MCIB01000001.1"/>
</dbReference>
<gene>
    <name evidence="2" type="ORF">BET03_02345</name>
</gene>
<comment type="caution">
    <text evidence="2">The sequence shown here is derived from an EMBL/GenBank/DDBJ whole genome shotgun (WGS) entry which is preliminary data.</text>
</comment>
<evidence type="ECO:0000256" key="1">
    <source>
        <dbReference type="SAM" id="Phobius"/>
    </source>
</evidence>
<accession>A0A419TB31</accession>
<feature type="transmembrane region" description="Helical" evidence="1">
    <location>
        <begin position="5"/>
        <end position="22"/>
    </location>
</feature>
<proteinExistence type="predicted"/>
<evidence type="ECO:0000313" key="2">
    <source>
        <dbReference type="EMBL" id="RKD34686.1"/>
    </source>
</evidence>
<keyword evidence="1" id="KW-1133">Transmembrane helix</keyword>
<organism evidence="2 3">
    <name type="scientific">Thermohalobacter berrensis</name>
    <dbReference type="NCBI Taxonomy" id="99594"/>
    <lineage>
        <taxon>Bacteria</taxon>
        <taxon>Bacillati</taxon>
        <taxon>Bacillota</taxon>
        <taxon>Tissierellia</taxon>
        <taxon>Tissierellales</taxon>
        <taxon>Thermohalobacteraceae</taxon>
        <taxon>Thermohalobacter</taxon>
    </lineage>
</organism>
<evidence type="ECO:0000313" key="3">
    <source>
        <dbReference type="Proteomes" id="UP000284177"/>
    </source>
</evidence>
<dbReference type="Proteomes" id="UP000284177">
    <property type="component" value="Unassembled WGS sequence"/>
</dbReference>
<protein>
    <submittedName>
        <fullName evidence="2">Uncharacterized protein</fullName>
    </submittedName>
</protein>